<evidence type="ECO:0000313" key="1">
    <source>
        <dbReference type="EMBL" id="MCZ4328508.1"/>
    </source>
</evidence>
<protein>
    <submittedName>
        <fullName evidence="1">DUF3560 domain-containing protein</fullName>
    </submittedName>
</protein>
<reference evidence="1" key="1">
    <citation type="submission" date="2022-12" db="EMBL/GenBank/DDBJ databases">
        <title>Bacterial isolates from different developmental stages of Nematostella vectensis.</title>
        <authorList>
            <person name="Fraune S."/>
        </authorList>
    </citation>
    <scope>NUCLEOTIDE SEQUENCE</scope>
    <source>
        <strain evidence="1">G21619-S1</strain>
    </source>
</reference>
<dbReference type="RefSeq" id="WP_269355835.1">
    <property type="nucleotide sequence ID" value="NZ_JAPWHE010000001.1"/>
</dbReference>
<dbReference type="EMBL" id="JAPWHE010000001">
    <property type="protein sequence ID" value="MCZ4328508.1"/>
    <property type="molecule type" value="Genomic_DNA"/>
</dbReference>
<sequence>MNPYEAKQAARRARYEDRADAARHQADSIHAQARKMAEAIPFGQPILVGHHSESRDRNYRNRIHDTYGKAFAMQDKAGHYERKAASVGKGGISSDDPDAIEKLKAQLRKAQAVHELMKKANALLRKHRNDAHAAIAALTGLDGITEATARRLIEPDYAGRIGFASFELTNNGANMRRIAARIKELERAESREAVEKSGEGYVYREDPEENRAMFLFDGKPEKATREILKRHGFRWSPTRSAWVRQLTGNAQWAARQAMQELEAAAAQ</sequence>
<comment type="caution">
    <text evidence="1">The sequence shown here is derived from an EMBL/GenBank/DDBJ whole genome shotgun (WGS) entry which is preliminary data.</text>
</comment>
<accession>A0ABT4LZP0</accession>
<dbReference type="Proteomes" id="UP001068379">
    <property type="component" value="Unassembled WGS sequence"/>
</dbReference>
<organism evidence="1 2">
    <name type="scientific">Castellaniella denitrificans</name>
    <dbReference type="NCBI Taxonomy" id="56119"/>
    <lineage>
        <taxon>Bacteria</taxon>
        <taxon>Pseudomonadati</taxon>
        <taxon>Pseudomonadota</taxon>
        <taxon>Betaproteobacteria</taxon>
        <taxon>Burkholderiales</taxon>
        <taxon>Alcaligenaceae</taxon>
        <taxon>Castellaniella</taxon>
    </lineage>
</organism>
<dbReference type="Pfam" id="PF12083">
    <property type="entry name" value="DUF3560"/>
    <property type="match status" value="1"/>
</dbReference>
<keyword evidence="2" id="KW-1185">Reference proteome</keyword>
<proteinExistence type="predicted"/>
<name>A0ABT4LZP0_9BURK</name>
<gene>
    <name evidence="1" type="ORF">O4H32_00885</name>
</gene>
<evidence type="ECO:0000313" key="2">
    <source>
        <dbReference type="Proteomes" id="UP001068379"/>
    </source>
</evidence>
<dbReference type="InterPro" id="IPR021944">
    <property type="entry name" value="DUF3560"/>
</dbReference>